<dbReference type="Proteomes" id="UP001150879">
    <property type="component" value="Unassembled WGS sequence"/>
</dbReference>
<accession>A0A9W9J695</accession>
<name>A0A9W9J695_9EURO</name>
<keyword evidence="1" id="KW-0175">Coiled coil</keyword>
<keyword evidence="3" id="KW-1185">Reference proteome</keyword>
<proteinExistence type="predicted"/>
<evidence type="ECO:0000313" key="3">
    <source>
        <dbReference type="Proteomes" id="UP001150879"/>
    </source>
</evidence>
<gene>
    <name evidence="2" type="ORF">N7472_007430</name>
</gene>
<sequence length="375" mass="42778">MAEQKIKDFKNLEGKIRDMKSTFVEKRTKEKIELETAQKSSLLKFESAFGSLQDHIFMVDGEFDDNVKDASFANGFILILKAISGSFNDAKDQSVAVFERTLNTKDVDMKELSLSLERVHTDLMNAVRDADNELEVRRDQIKAQSRQIELLQQSLHQMEEQEKKVAKLQKALVVVDPLDLLRQRKKLQDGINEQRKREAEQKVILQGFLEEEDRLQNQVVLLTSTNAECLLAEKQLPQLQTQITTLLRQLEETYAELVTQKQKISDCCLKIEECNSRVGNLPTEFVLTKAELTQYLLEVVENGTFYRPTRLVGVKILNGLISQDDSKGSVEGLSSQIERLKSQIIDLEARDGGSVWFAIKPQIIELPRIVHSSQS</sequence>
<dbReference type="AlphaFoldDB" id="A0A9W9J695"/>
<organism evidence="2 3">
    <name type="scientific">Penicillium cf. griseofulvum</name>
    <dbReference type="NCBI Taxonomy" id="2972120"/>
    <lineage>
        <taxon>Eukaryota</taxon>
        <taxon>Fungi</taxon>
        <taxon>Dikarya</taxon>
        <taxon>Ascomycota</taxon>
        <taxon>Pezizomycotina</taxon>
        <taxon>Eurotiomycetes</taxon>
        <taxon>Eurotiomycetidae</taxon>
        <taxon>Eurotiales</taxon>
        <taxon>Aspergillaceae</taxon>
        <taxon>Penicillium</taxon>
    </lineage>
</organism>
<feature type="coiled-coil region" evidence="1">
    <location>
        <begin position="141"/>
        <end position="171"/>
    </location>
</feature>
<dbReference type="EMBL" id="JAPQKP010000005">
    <property type="protein sequence ID" value="KAJ5188416.1"/>
    <property type="molecule type" value="Genomic_DNA"/>
</dbReference>
<evidence type="ECO:0000256" key="1">
    <source>
        <dbReference type="SAM" id="Coils"/>
    </source>
</evidence>
<comment type="caution">
    <text evidence="2">The sequence shown here is derived from an EMBL/GenBank/DDBJ whole genome shotgun (WGS) entry which is preliminary data.</text>
</comment>
<evidence type="ECO:0000313" key="2">
    <source>
        <dbReference type="EMBL" id="KAJ5188416.1"/>
    </source>
</evidence>
<reference evidence="2" key="1">
    <citation type="submission" date="2022-11" db="EMBL/GenBank/DDBJ databases">
        <authorList>
            <person name="Petersen C."/>
        </authorList>
    </citation>
    <scope>NUCLEOTIDE SEQUENCE</scope>
    <source>
        <strain evidence="2">IBT 16849</strain>
    </source>
</reference>
<reference evidence="2" key="2">
    <citation type="journal article" date="2023" name="IMA Fungus">
        <title>Comparative genomic study of the Penicillium genus elucidates a diverse pangenome and 15 lateral gene transfer events.</title>
        <authorList>
            <person name="Petersen C."/>
            <person name="Sorensen T."/>
            <person name="Nielsen M.R."/>
            <person name="Sondergaard T.E."/>
            <person name="Sorensen J.L."/>
            <person name="Fitzpatrick D.A."/>
            <person name="Frisvad J.C."/>
            <person name="Nielsen K.L."/>
        </authorList>
    </citation>
    <scope>NUCLEOTIDE SEQUENCE</scope>
    <source>
        <strain evidence="2">IBT 16849</strain>
    </source>
</reference>
<protein>
    <submittedName>
        <fullName evidence="2">Uncharacterized protein</fullName>
    </submittedName>
</protein>